<dbReference type="SMART" id="SM00531">
    <property type="entry name" value="TFIIE"/>
    <property type="match status" value="1"/>
</dbReference>
<dbReference type="Pfam" id="PF02002">
    <property type="entry name" value="TFIIE_alpha"/>
    <property type="match status" value="1"/>
</dbReference>
<dbReference type="Gene3D" id="1.10.10.10">
    <property type="entry name" value="Winged helix-like DNA-binding domain superfamily/Winged helix DNA-binding domain"/>
    <property type="match status" value="1"/>
</dbReference>
<keyword evidence="2" id="KW-0805">Transcription regulation</keyword>
<dbReference type="GO" id="GO:0006367">
    <property type="term" value="P:transcription initiation at RNA polymerase II promoter"/>
    <property type="evidence" value="ECO:0007669"/>
    <property type="project" value="InterPro"/>
</dbReference>
<accession>A0AAD9QJ67</accession>
<feature type="region of interest" description="Disordered" evidence="4">
    <location>
        <begin position="341"/>
        <end position="392"/>
    </location>
</feature>
<organism evidence="6 7">
    <name type="scientific">Acropora cervicornis</name>
    <name type="common">Staghorn coral</name>
    <dbReference type="NCBI Taxonomy" id="6130"/>
    <lineage>
        <taxon>Eukaryota</taxon>
        <taxon>Metazoa</taxon>
        <taxon>Cnidaria</taxon>
        <taxon>Anthozoa</taxon>
        <taxon>Hexacorallia</taxon>
        <taxon>Scleractinia</taxon>
        <taxon>Astrocoeniina</taxon>
        <taxon>Acroporidae</taxon>
        <taxon>Acropora</taxon>
    </lineage>
</organism>
<comment type="similarity">
    <text evidence="1">Belongs to the TFIIE alpha subunit family.</text>
</comment>
<feature type="region of interest" description="Disordered" evidence="4">
    <location>
        <begin position="219"/>
        <end position="317"/>
    </location>
</feature>
<evidence type="ECO:0000256" key="1">
    <source>
        <dbReference type="ARBA" id="ARBA00008947"/>
    </source>
</evidence>
<reference evidence="6" key="2">
    <citation type="journal article" date="2023" name="Science">
        <title>Genomic signatures of disease resistance in endangered staghorn corals.</title>
        <authorList>
            <person name="Vollmer S.V."/>
            <person name="Selwyn J.D."/>
            <person name="Despard B.A."/>
            <person name="Roesel C.L."/>
        </authorList>
    </citation>
    <scope>NUCLEOTIDE SEQUENCE</scope>
    <source>
        <strain evidence="6">K2</strain>
    </source>
</reference>
<dbReference type="InterPro" id="IPR021600">
    <property type="entry name" value="TFIIE_asu_C"/>
</dbReference>
<dbReference type="PANTHER" id="PTHR13097">
    <property type="entry name" value="TRANSCRIPTION INITIATION FACTOR IIE, ALPHA SUBUNIT"/>
    <property type="match status" value="1"/>
</dbReference>
<dbReference type="InterPro" id="IPR024550">
    <property type="entry name" value="TFIIEa/SarR/Rpc3_HTH_dom"/>
</dbReference>
<dbReference type="InterPro" id="IPR013083">
    <property type="entry name" value="Znf_RING/FYVE/PHD"/>
</dbReference>
<dbReference type="SUPFAM" id="SSF57783">
    <property type="entry name" value="Zinc beta-ribbon"/>
    <property type="match status" value="1"/>
</dbReference>
<feature type="compositionally biased region" description="Polar residues" evidence="4">
    <location>
        <begin position="284"/>
        <end position="303"/>
    </location>
</feature>
<dbReference type="AlphaFoldDB" id="A0AAD9QJ67"/>
<feature type="compositionally biased region" description="Low complexity" evidence="4">
    <location>
        <begin position="219"/>
        <end position="231"/>
    </location>
</feature>
<dbReference type="InterPro" id="IPR002853">
    <property type="entry name" value="TFIIE_asu"/>
</dbReference>
<evidence type="ECO:0000313" key="7">
    <source>
        <dbReference type="Proteomes" id="UP001249851"/>
    </source>
</evidence>
<keyword evidence="3" id="KW-0804">Transcription</keyword>
<name>A0AAD9QJ67_ACRCE</name>
<dbReference type="Proteomes" id="UP001249851">
    <property type="component" value="Unassembled WGS sequence"/>
</dbReference>
<evidence type="ECO:0000256" key="3">
    <source>
        <dbReference type="ARBA" id="ARBA00023163"/>
    </source>
</evidence>
<sequence>MNGAVDEQELLTVVPPILKRLCKLVARGFYDSEHAAIVTLLTNSKYPCLQEDDLNQMLGFDRKQLRQSLVRLKNEKLIKQRVYKEKNPETGATLSFNYYFINYKVFVNVVKYKLDHVRKKIESEEKQAKNRPSFVCSQCQKKYSDLEVDRLIDSETQLLKCTMCEGLVEEDSSEIKLSNSSRTNLARFNEQMEQLFRLLSQCEDMNLAPAILEPEPQAAQLAGAASGQRSSSSRDSKSGWANDTGSSDVSKLGIKVDISGDDSTDGLGSNKPPPREAPIWMRHSTVTSSSGLQDEASASSQVPSREPTPRKTGGSVKDEEILAELLVHESVNKKPRLDINEALGEGAGNDDSDSGSDESDFETPTAGPAAKPSQVTESMEIHTESDDEDDIKIKIGDKMVAINDVTDKMLNQMTAEEHDAYTKALQHAYSQIY</sequence>
<dbReference type="PROSITE" id="PS51344">
    <property type="entry name" value="HTH_TFE_IIE"/>
    <property type="match status" value="1"/>
</dbReference>
<dbReference type="Pfam" id="PF11521">
    <property type="entry name" value="TFIIE-A_C"/>
    <property type="match status" value="1"/>
</dbReference>
<reference evidence="6" key="1">
    <citation type="journal article" date="2023" name="G3 (Bethesda)">
        <title>Whole genome assembly and annotation of the endangered Caribbean coral Acropora cervicornis.</title>
        <authorList>
            <person name="Selwyn J.D."/>
            <person name="Vollmer S.V."/>
        </authorList>
    </citation>
    <scope>NUCLEOTIDE SEQUENCE</scope>
    <source>
        <strain evidence="6">K2</strain>
    </source>
</reference>
<keyword evidence="7" id="KW-1185">Reference proteome</keyword>
<dbReference type="GO" id="GO:0005673">
    <property type="term" value="C:transcription factor TFIIE complex"/>
    <property type="evidence" value="ECO:0007669"/>
    <property type="project" value="TreeGrafter"/>
</dbReference>
<dbReference type="EMBL" id="JARQWQ010000029">
    <property type="protein sequence ID" value="KAK2562304.1"/>
    <property type="molecule type" value="Genomic_DNA"/>
</dbReference>
<dbReference type="PANTHER" id="PTHR13097:SF7">
    <property type="entry name" value="GENERAL TRANSCRIPTION FACTOR IIE SUBUNIT 1"/>
    <property type="match status" value="1"/>
</dbReference>
<dbReference type="Gene3D" id="3.30.40.10">
    <property type="entry name" value="Zinc/RING finger domain, C3HC4 (zinc finger)"/>
    <property type="match status" value="1"/>
</dbReference>
<dbReference type="Gene3D" id="6.10.140.1250">
    <property type="match status" value="1"/>
</dbReference>
<evidence type="ECO:0000256" key="2">
    <source>
        <dbReference type="ARBA" id="ARBA00023015"/>
    </source>
</evidence>
<comment type="caution">
    <text evidence="6">The sequence shown here is derived from an EMBL/GenBank/DDBJ whole genome shotgun (WGS) entry which is preliminary data.</text>
</comment>
<dbReference type="InterPro" id="IPR039997">
    <property type="entry name" value="TFE"/>
</dbReference>
<gene>
    <name evidence="6" type="ORF">P5673_014577</name>
</gene>
<dbReference type="InterPro" id="IPR017919">
    <property type="entry name" value="TFIIE/TFIIEa_HTH"/>
</dbReference>
<evidence type="ECO:0000256" key="4">
    <source>
        <dbReference type="SAM" id="MobiDB-lite"/>
    </source>
</evidence>
<evidence type="ECO:0000313" key="6">
    <source>
        <dbReference type="EMBL" id="KAK2562304.1"/>
    </source>
</evidence>
<feature type="domain" description="HTH TFE/IIEalpha-type" evidence="5">
    <location>
        <begin position="18"/>
        <end position="111"/>
    </location>
</feature>
<feature type="compositionally biased region" description="Acidic residues" evidence="4">
    <location>
        <begin position="348"/>
        <end position="361"/>
    </location>
</feature>
<protein>
    <submittedName>
        <fullName evidence="6">General transcription factor IIE subunit 1</fullName>
    </submittedName>
</protein>
<dbReference type="InterPro" id="IPR036388">
    <property type="entry name" value="WH-like_DNA-bd_sf"/>
</dbReference>
<evidence type="ECO:0000259" key="5">
    <source>
        <dbReference type="PROSITE" id="PS51344"/>
    </source>
</evidence>
<proteinExistence type="inferred from homology"/>